<evidence type="ECO:0000256" key="3">
    <source>
        <dbReference type="ARBA" id="ARBA00022723"/>
    </source>
</evidence>
<dbReference type="Proteomes" id="UP000092714">
    <property type="component" value="Unassembled WGS sequence"/>
</dbReference>
<keyword evidence="4 8" id="KW-0378">Hydrolase</keyword>
<organism evidence="11 12">
    <name type="scientific">Clostridium paraputrificum</name>
    <dbReference type="NCBI Taxonomy" id="29363"/>
    <lineage>
        <taxon>Bacteria</taxon>
        <taxon>Bacillati</taxon>
        <taxon>Bacillota</taxon>
        <taxon>Clostridia</taxon>
        <taxon>Eubacteriales</taxon>
        <taxon>Clostridiaceae</taxon>
        <taxon>Clostridium</taxon>
    </lineage>
</organism>
<evidence type="ECO:0000256" key="8">
    <source>
        <dbReference type="PIRNR" id="PIRNR006615"/>
    </source>
</evidence>
<proteinExistence type="inferred from homology"/>
<feature type="binding site" evidence="9">
    <location>
        <position position="267"/>
    </location>
    <ligand>
        <name>Zn(2+)</name>
        <dbReference type="ChEBI" id="CHEBI:29105"/>
        <note>catalytic</note>
    </ligand>
</feature>
<keyword evidence="12" id="KW-1185">Reference proteome</keyword>
<dbReference type="eggNOG" id="COG2317">
    <property type="taxonomic scope" value="Bacteria"/>
</dbReference>
<feature type="active site" description="Proton donor/acceptor" evidence="10">
    <location>
        <position position="268"/>
    </location>
</feature>
<evidence type="ECO:0000256" key="6">
    <source>
        <dbReference type="ARBA" id="ARBA00052755"/>
    </source>
</evidence>
<keyword evidence="5 8" id="KW-0482">Metalloprotease</keyword>
<evidence type="ECO:0000256" key="1">
    <source>
        <dbReference type="ARBA" id="ARBA00022645"/>
    </source>
</evidence>
<keyword evidence="9" id="KW-0862">Zinc</keyword>
<comment type="catalytic activity">
    <reaction evidence="6 8">
        <text>Release of a C-terminal amino acid with broad specificity, except for -Pro.</text>
        <dbReference type="EC" id="3.4.17.19"/>
    </reaction>
</comment>
<dbReference type="PRINTS" id="PR00998">
    <property type="entry name" value="CRBOXYPTASET"/>
</dbReference>
<dbReference type="SUPFAM" id="SSF55486">
    <property type="entry name" value="Metalloproteases ('zincins'), catalytic domain"/>
    <property type="match status" value="1"/>
</dbReference>
<comment type="similarity">
    <text evidence="7 8">Belongs to the peptidase M32 family.</text>
</comment>
<evidence type="ECO:0000256" key="2">
    <source>
        <dbReference type="ARBA" id="ARBA00022670"/>
    </source>
</evidence>
<keyword evidence="3 8" id="KW-0479">Metal-binding</keyword>
<dbReference type="Pfam" id="PF02074">
    <property type="entry name" value="Peptidase_M32"/>
    <property type="match status" value="1"/>
</dbReference>
<dbReference type="CDD" id="cd06460">
    <property type="entry name" value="M32_Taq"/>
    <property type="match status" value="1"/>
</dbReference>
<dbReference type="GO" id="GO:0004181">
    <property type="term" value="F:metallocarboxypeptidase activity"/>
    <property type="evidence" value="ECO:0007669"/>
    <property type="project" value="UniProtKB-UniRule"/>
</dbReference>
<dbReference type="PIRSF" id="PIRSF006615">
    <property type="entry name" value="Zn_crbxpep_Taq"/>
    <property type="match status" value="1"/>
</dbReference>
<dbReference type="InterPro" id="IPR001333">
    <property type="entry name" value="Peptidase_M32_Taq"/>
</dbReference>
<evidence type="ECO:0000256" key="7">
    <source>
        <dbReference type="ARBA" id="ARBA00061580"/>
    </source>
</evidence>
<dbReference type="PANTHER" id="PTHR34217:SF1">
    <property type="entry name" value="CARBOXYPEPTIDASE 1"/>
    <property type="match status" value="1"/>
</dbReference>
<dbReference type="OrthoDB" id="9772308at2"/>
<dbReference type="GO" id="GO:0008270">
    <property type="term" value="F:zinc ion binding"/>
    <property type="evidence" value="ECO:0007669"/>
    <property type="project" value="UniProtKB-ARBA"/>
</dbReference>
<name>A0A174BIH7_9CLOT</name>
<gene>
    <name evidence="11" type="ORF">CP373A1_11290</name>
</gene>
<evidence type="ECO:0000313" key="11">
    <source>
        <dbReference type="EMBL" id="OBY10346.1"/>
    </source>
</evidence>
<comment type="function">
    <text evidence="8">Broad specificity carboxypetidase that releases amino acids sequentially from the C-terminus, including neutral, aromatic, polar and basic residues.</text>
</comment>
<evidence type="ECO:0000256" key="10">
    <source>
        <dbReference type="PIRSR" id="PIRSR006615-2"/>
    </source>
</evidence>
<evidence type="ECO:0000256" key="5">
    <source>
        <dbReference type="ARBA" id="ARBA00023049"/>
    </source>
</evidence>
<dbReference type="PROSITE" id="PS52034">
    <property type="entry name" value="PEPTIDASE_M32"/>
    <property type="match status" value="1"/>
</dbReference>
<dbReference type="EC" id="3.4.17.19" evidence="8"/>
<comment type="cofactor">
    <cofactor evidence="9">
        <name>Zn(2+)</name>
        <dbReference type="ChEBI" id="CHEBI:29105"/>
    </cofactor>
    <text evidence="9">Binds 1 zinc ion per subunit.</text>
</comment>
<dbReference type="GO" id="GO:0006508">
    <property type="term" value="P:proteolysis"/>
    <property type="evidence" value="ECO:0007669"/>
    <property type="project" value="UniProtKB-UniRule"/>
</dbReference>
<evidence type="ECO:0000256" key="9">
    <source>
        <dbReference type="PIRSR" id="PIRSR006615-1"/>
    </source>
</evidence>
<dbReference type="Gene3D" id="1.10.1370.30">
    <property type="match status" value="1"/>
</dbReference>
<dbReference type="GeneID" id="42775122"/>
<keyword evidence="2 8" id="KW-0645">Protease</keyword>
<dbReference type="AlphaFoldDB" id="A0A174BIH7"/>
<evidence type="ECO:0000256" key="4">
    <source>
        <dbReference type="ARBA" id="ARBA00022801"/>
    </source>
</evidence>
<comment type="caution">
    <text evidence="11">The sequence shown here is derived from an EMBL/GenBank/DDBJ whole genome shotgun (WGS) entry which is preliminary data.</text>
</comment>
<feature type="binding site" evidence="9">
    <location>
        <position position="271"/>
    </location>
    <ligand>
        <name>Zn(2+)</name>
        <dbReference type="ChEBI" id="CHEBI:29105"/>
        <note>catalytic</note>
    </ligand>
</feature>
<dbReference type="RefSeq" id="WP_027097285.1">
    <property type="nucleotide sequence ID" value="NZ_CABJAZ010000004.1"/>
</dbReference>
<protein>
    <recommendedName>
        <fullName evidence="8">Metal-dependent carboxypeptidase</fullName>
        <ecNumber evidence="8">3.4.17.19</ecNumber>
    </recommendedName>
</protein>
<evidence type="ECO:0000313" key="12">
    <source>
        <dbReference type="Proteomes" id="UP000092714"/>
    </source>
</evidence>
<feature type="binding site" evidence="9">
    <location>
        <position position="297"/>
    </location>
    <ligand>
        <name>Zn(2+)</name>
        <dbReference type="ChEBI" id="CHEBI:29105"/>
        <note>catalytic</note>
    </ligand>
</feature>
<dbReference type="EMBL" id="MAPZ01000021">
    <property type="protein sequence ID" value="OBY10346.1"/>
    <property type="molecule type" value="Genomic_DNA"/>
</dbReference>
<reference evidence="11 12" key="1">
    <citation type="submission" date="2016-06" db="EMBL/GenBank/DDBJ databases">
        <authorList>
            <person name="Kjaerup R.B."/>
            <person name="Dalgaard T.S."/>
            <person name="Juul-Madsen H.R."/>
        </authorList>
    </citation>
    <scope>NUCLEOTIDE SEQUENCE [LARGE SCALE GENOMIC DNA]</scope>
    <source>
        <strain evidence="11 12">373-A1</strain>
    </source>
</reference>
<dbReference type="PANTHER" id="PTHR34217">
    <property type="entry name" value="METAL-DEPENDENT CARBOXYPEPTIDASE"/>
    <property type="match status" value="1"/>
</dbReference>
<keyword evidence="1 8" id="KW-0121">Carboxypeptidase</keyword>
<accession>A0A174BIH7</accession>
<sequence length="503" mass="58181">MNVSIQEKLEEVKKYNQRISELGKLSSLAYWDMKMSMPSKATEQRANTLGFLSGEIFKMVTDDKVKEFIEFFDPIMNELELVDRSMIKALKKNYDEIKNIPQDKFEEYTVATSLGEAAWEEAKAKKDFEIFKPKLEKIVSLLREFTEYYGYKENKYDALLNQFEEGLTVKKVDKLFNELKEGILNLLGRIKNSTKVVNSKLLEGKYPIEAQKELSEYLLDVIKFDKEAGRLDETTHPFTLNMGNKDVRITTHYYEDNLLSNIFSIVHEGGHALYEQHIPDTLVNTGLDGGASMGIHESQSRFYENIVGRSKEFLNFILPHIKEKFPSLSDITLDEFYEGVNCVKPSLIRIEGDELTYSLHIIIRYEIEKALINGEIEVGDLPKVWNKKYEEYLGVTPQDDEEGVLQDMHWSAGNIGYFPSYALGNLYGGQFLNKMLKDNPSVMSELANGDLTYINSWLKDNIHIHGGIYTPDELVRKVTGEELKTRYFLEYLEEKYTKLYDLK</sequence>
<dbReference type="FunFam" id="1.10.1370.30:FF:000003">
    <property type="entry name" value="Thermostable carboxypeptidase 1"/>
    <property type="match status" value="1"/>
</dbReference>